<dbReference type="PANTHER" id="PTHR10434">
    <property type="entry name" value="1-ACYL-SN-GLYCEROL-3-PHOSPHATE ACYLTRANSFERASE"/>
    <property type="match status" value="1"/>
</dbReference>
<dbReference type="EMBL" id="AMZN01000093">
    <property type="protein sequence ID" value="ELR68747.1"/>
    <property type="molecule type" value="Genomic_DNA"/>
</dbReference>
<keyword evidence="3 8" id="KW-0808">Transferase</keyword>
<dbReference type="InterPro" id="IPR002123">
    <property type="entry name" value="Plipid/glycerol_acylTrfase"/>
</dbReference>
<proteinExistence type="predicted"/>
<feature type="domain" description="Phospholipid/glycerol acyltransferase" evidence="7">
    <location>
        <begin position="78"/>
        <end position="192"/>
    </location>
</feature>
<dbReference type="STRING" id="1237149.C900_05843"/>
<dbReference type="SMART" id="SM00563">
    <property type="entry name" value="PlsC"/>
    <property type="match status" value="1"/>
</dbReference>
<feature type="transmembrane region" description="Helical" evidence="6">
    <location>
        <begin position="12"/>
        <end position="37"/>
    </location>
</feature>
<keyword evidence="6" id="KW-0812">Transmembrane</keyword>
<dbReference type="PATRIC" id="fig|1237149.3.peg.5161"/>
<evidence type="ECO:0000259" key="7">
    <source>
        <dbReference type="SMART" id="SM00563"/>
    </source>
</evidence>
<dbReference type="eggNOG" id="COG0204">
    <property type="taxonomic scope" value="Bacteria"/>
</dbReference>
<keyword evidence="6" id="KW-1133">Transmembrane helix</keyword>
<reference evidence="8 9" key="1">
    <citation type="submission" date="2012-12" db="EMBL/GenBank/DDBJ databases">
        <title>Genome assembly of Fulvivirga imtechensis AK7.</title>
        <authorList>
            <person name="Nupur N."/>
            <person name="Khatri I."/>
            <person name="Kumar R."/>
            <person name="Subramanian S."/>
            <person name="Pinnaka A."/>
        </authorList>
    </citation>
    <scope>NUCLEOTIDE SEQUENCE [LARGE SCALE GENOMIC DNA]</scope>
    <source>
        <strain evidence="8 9">AK7</strain>
    </source>
</reference>
<dbReference type="OrthoDB" id="9803035at2"/>
<evidence type="ECO:0000256" key="1">
    <source>
        <dbReference type="ARBA" id="ARBA00005189"/>
    </source>
</evidence>
<keyword evidence="2" id="KW-0444">Lipid biosynthesis</keyword>
<keyword evidence="9" id="KW-1185">Reference proteome</keyword>
<gene>
    <name evidence="8" type="ORF">C900_05843</name>
</gene>
<keyword evidence="6" id="KW-0472">Membrane</keyword>
<dbReference type="SUPFAM" id="SSF69593">
    <property type="entry name" value="Glycerol-3-phosphate (1)-acyltransferase"/>
    <property type="match status" value="1"/>
</dbReference>
<accession>L8JN23</accession>
<evidence type="ECO:0000313" key="9">
    <source>
        <dbReference type="Proteomes" id="UP000011135"/>
    </source>
</evidence>
<keyword evidence="5 8" id="KW-0012">Acyltransferase</keyword>
<evidence type="ECO:0000313" key="8">
    <source>
        <dbReference type="EMBL" id="ELR68747.1"/>
    </source>
</evidence>
<evidence type="ECO:0000256" key="6">
    <source>
        <dbReference type="SAM" id="Phobius"/>
    </source>
</evidence>
<evidence type="ECO:0000256" key="2">
    <source>
        <dbReference type="ARBA" id="ARBA00022516"/>
    </source>
</evidence>
<evidence type="ECO:0000256" key="3">
    <source>
        <dbReference type="ARBA" id="ARBA00022679"/>
    </source>
</evidence>
<dbReference type="Pfam" id="PF01553">
    <property type="entry name" value="Acyltransferase"/>
    <property type="match status" value="1"/>
</dbReference>
<name>L8JN23_9BACT</name>
<organism evidence="8 9">
    <name type="scientific">Fulvivirga imtechensis AK7</name>
    <dbReference type="NCBI Taxonomy" id="1237149"/>
    <lineage>
        <taxon>Bacteria</taxon>
        <taxon>Pseudomonadati</taxon>
        <taxon>Bacteroidota</taxon>
        <taxon>Cytophagia</taxon>
        <taxon>Cytophagales</taxon>
        <taxon>Fulvivirgaceae</taxon>
        <taxon>Fulvivirga</taxon>
    </lineage>
</organism>
<dbReference type="Proteomes" id="UP000011135">
    <property type="component" value="Unassembled WGS sequence"/>
</dbReference>
<evidence type="ECO:0000256" key="4">
    <source>
        <dbReference type="ARBA" id="ARBA00023098"/>
    </source>
</evidence>
<sequence>MRLLKKIISKIYLVWVLLVFNVFMLIFLPIIVLPILLGEKYGNVTYFGLYLWSWVFSRLTFIGYKIEGRENVDKRKSYIYTSNHTSFLDVPGLRLGIPTQFRPLAKKELLKIPGFGLIVRVATIVVDRSNNESRKRSVKRLKQALDSGISILIFPEGTQNRTDQPLQPFYDGAFRIAIETNTPIIPIVVINAGNLMPPSKLDIKPGRIKVIFGQEVAVEGYGLSDLPFLKEKVFNAMKDIVERESGDKYLK</sequence>
<dbReference type="GO" id="GO:0006654">
    <property type="term" value="P:phosphatidic acid biosynthetic process"/>
    <property type="evidence" value="ECO:0007669"/>
    <property type="project" value="TreeGrafter"/>
</dbReference>
<dbReference type="GO" id="GO:0003841">
    <property type="term" value="F:1-acylglycerol-3-phosphate O-acyltransferase activity"/>
    <property type="evidence" value="ECO:0007669"/>
    <property type="project" value="TreeGrafter"/>
</dbReference>
<dbReference type="RefSeq" id="WP_009582916.1">
    <property type="nucleotide sequence ID" value="NZ_AMZN01000093.1"/>
</dbReference>
<feature type="transmembrane region" description="Helical" evidence="6">
    <location>
        <begin position="49"/>
        <end position="66"/>
    </location>
</feature>
<dbReference type="AlphaFoldDB" id="L8JN23"/>
<comment type="pathway">
    <text evidence="1">Lipid metabolism.</text>
</comment>
<dbReference type="PANTHER" id="PTHR10434:SF64">
    <property type="entry name" value="1-ACYL-SN-GLYCEROL-3-PHOSPHATE ACYLTRANSFERASE-RELATED"/>
    <property type="match status" value="1"/>
</dbReference>
<evidence type="ECO:0000256" key="5">
    <source>
        <dbReference type="ARBA" id="ARBA00023315"/>
    </source>
</evidence>
<keyword evidence="4" id="KW-0443">Lipid metabolism</keyword>
<comment type="caution">
    <text evidence="8">The sequence shown here is derived from an EMBL/GenBank/DDBJ whole genome shotgun (WGS) entry which is preliminary data.</text>
</comment>
<protein>
    <submittedName>
        <fullName evidence="8">1-acyl-sn-glycerol-3-phosphate acyltransferase</fullName>
    </submittedName>
</protein>
<dbReference type="CDD" id="cd07989">
    <property type="entry name" value="LPLAT_AGPAT-like"/>
    <property type="match status" value="1"/>
</dbReference>